<comment type="caution">
    <text evidence="2">The sequence shown here is derived from an EMBL/GenBank/DDBJ whole genome shotgun (WGS) entry which is preliminary data.</text>
</comment>
<gene>
    <name evidence="2" type="ORF">LCGC14_2641070</name>
</gene>
<feature type="coiled-coil region" evidence="1">
    <location>
        <begin position="89"/>
        <end position="116"/>
    </location>
</feature>
<organism evidence="2">
    <name type="scientific">marine sediment metagenome</name>
    <dbReference type="NCBI Taxonomy" id="412755"/>
    <lineage>
        <taxon>unclassified sequences</taxon>
        <taxon>metagenomes</taxon>
        <taxon>ecological metagenomes</taxon>
    </lineage>
</organism>
<reference evidence="2" key="1">
    <citation type="journal article" date="2015" name="Nature">
        <title>Complex archaea that bridge the gap between prokaryotes and eukaryotes.</title>
        <authorList>
            <person name="Spang A."/>
            <person name="Saw J.H."/>
            <person name="Jorgensen S.L."/>
            <person name="Zaremba-Niedzwiedzka K."/>
            <person name="Martijn J."/>
            <person name="Lind A.E."/>
            <person name="van Eijk R."/>
            <person name="Schleper C."/>
            <person name="Guy L."/>
            <person name="Ettema T.J."/>
        </authorList>
    </citation>
    <scope>NUCLEOTIDE SEQUENCE</scope>
</reference>
<protein>
    <submittedName>
        <fullName evidence="2">Uncharacterized protein</fullName>
    </submittedName>
</protein>
<dbReference type="EMBL" id="LAZR01045551">
    <property type="protein sequence ID" value="KKK98607.1"/>
    <property type="molecule type" value="Genomic_DNA"/>
</dbReference>
<dbReference type="AlphaFoldDB" id="A0A0F8ZXF0"/>
<keyword evidence="1" id="KW-0175">Coiled coil</keyword>
<evidence type="ECO:0000313" key="2">
    <source>
        <dbReference type="EMBL" id="KKK98607.1"/>
    </source>
</evidence>
<name>A0A0F8ZXF0_9ZZZZ</name>
<sequence length="396" mass="48431">MVDYKKGTPWNKVLTPIMKEFEKSTGKHAIYRGRITGQFEFWLFHRKSKVTTSRKKTSRTLKESKLIQKELIMLALKQLKSAEKKRRLNSAQKRRRQELKFELRRVDEELKKLIIKEPEPLNIKDKRPLKENHYWILKSLKEYPNATQRNIFIKDESIKRSDKSYLLDLVVWKYVNKSSKNKYSISRQGNWKLKQLKKKIEEDKRKVILKKHQDLIKKLAKTKKELPIYKKKYKDIQKRDQKLRESISETTNKEWEEHQFDYKYADIYNKKTKKFKKFKWSNPKEAEILISFETRGSRYKEFRKAYNDYYDRVSNIEHYEKSIKKFKDKQKGTYKKKKEFRIRIDIEIDLIEVLKSLKRNPNDRKLKSLEKELRKELDKAIERQIELKRSRKLPFN</sequence>
<evidence type="ECO:0000256" key="1">
    <source>
        <dbReference type="SAM" id="Coils"/>
    </source>
</evidence>
<accession>A0A0F8ZXF0</accession>
<feature type="coiled-coil region" evidence="1">
    <location>
        <begin position="193"/>
        <end position="239"/>
    </location>
</feature>
<proteinExistence type="predicted"/>